<evidence type="ECO:0000313" key="4">
    <source>
        <dbReference type="Proteomes" id="UP001281761"/>
    </source>
</evidence>
<keyword evidence="4" id="KW-1185">Reference proteome</keyword>
<feature type="domain" description="CFA20" evidence="2">
    <location>
        <begin position="6"/>
        <end position="166"/>
    </location>
</feature>
<feature type="region of interest" description="Disordered" evidence="1">
    <location>
        <begin position="412"/>
        <end position="512"/>
    </location>
</feature>
<feature type="compositionally biased region" description="Basic and acidic residues" evidence="1">
    <location>
        <begin position="350"/>
        <end position="376"/>
    </location>
</feature>
<feature type="compositionally biased region" description="Basic and acidic residues" evidence="1">
    <location>
        <begin position="446"/>
        <end position="465"/>
    </location>
</feature>
<feature type="compositionally biased region" description="Low complexity" evidence="1">
    <location>
        <begin position="228"/>
        <end position="287"/>
    </location>
</feature>
<feature type="region of interest" description="Disordered" evidence="1">
    <location>
        <begin position="531"/>
        <end position="700"/>
    </location>
</feature>
<evidence type="ECO:0000259" key="2">
    <source>
        <dbReference type="Pfam" id="PF05018"/>
    </source>
</evidence>
<feature type="compositionally biased region" description="Acidic residues" evidence="1">
    <location>
        <begin position="809"/>
        <end position="829"/>
    </location>
</feature>
<feature type="compositionally biased region" description="Polar residues" evidence="1">
    <location>
        <begin position="424"/>
        <end position="437"/>
    </location>
</feature>
<feature type="compositionally biased region" description="Polar residues" evidence="1">
    <location>
        <begin position="653"/>
        <end position="674"/>
    </location>
</feature>
<comment type="caution">
    <text evidence="3">The sequence shown here is derived from an EMBL/GenBank/DDBJ whole genome shotgun (WGS) entry which is preliminary data.</text>
</comment>
<feature type="compositionally biased region" description="Low complexity" evidence="1">
    <location>
        <begin position="682"/>
        <end position="696"/>
    </location>
</feature>
<feature type="region of interest" description="Disordered" evidence="1">
    <location>
        <begin position="783"/>
        <end position="850"/>
    </location>
</feature>
<feature type="region of interest" description="Disordered" evidence="1">
    <location>
        <begin position="222"/>
        <end position="381"/>
    </location>
</feature>
<sequence length="873" mass="96988">MITFFQGGPFVDVLTTQGSSSQNICAVSALVKKQFDSEAKSYIYAGTNNPKSTLSIPKTSTGGLGLQQPYLAIQVSVPQGLEIVIQLSIITTNKTKVRLIFSTANKKIIASAVQAQVPLLHLKRGGWVNLVFDLQNFVKSIFRDSFSAIDSIQLTHAFQLRRIFTLRTCPPCTLDEQLPCGTLPPGILLTDSIPSQCNPPVSVSIVTQLYWMEKVHCLLSLSGGQQDSQPSPKRPSSSLSRPTSVSSTKRTSSQSSLHSSPAPSTSRSSTSQNPPNNQPNTQATAQRGPIQRITSGKRKAQGIPPPAPTSSKMKGPLHRQRPPQPPPQQRLPEPIITSPEISDDSGSESIARDDMSSRGEQDFEQNEGRDEDHGEIEMFDGSFEEIIHQQLLEQPETQAALRQFEQMMEKQSGILQPRYGKKAQPQTQKGVTTNASQFVVDDGEREPEKRRELERETKEKRKTGGDDEIGDQWEHESSHEQSSEAEVRDEERDEEDFQDSFPQDQKMSNNAKLSAAITAQLNFTQTASTPVKSAPMVDTPSHLVHTSVDYSPSPGRIESDQNNVVTKSPFQDTHKSRSEKEGSRKERKGKEETNTITRRIVQFSPEQDREPTNTDEPPSPPLSFQSPHRSHHSLSNTQKEKEKETTPKPTDPFHSTQTSNRTGYTNATSPSKSVLATPAYVSPPVESPESSPDSSSHLGYTLLNQKREELRQLEAEFIDLYGADALDFTAQQHLRPRQSHPLLTATAIYPQKPSQPIRKRPSTALSSVSESLDMQMPALREEENLSPPSFTPHSTHHSTKLKRLISMREEEEEEEEDESTSEDDSDIEYDTPMSEKHSPPTAASQATGDEVELLYDPTSNLFFDPKTGKYYTV</sequence>
<dbReference type="EMBL" id="JARBJD010000053">
    <property type="protein sequence ID" value="KAK2956667.1"/>
    <property type="molecule type" value="Genomic_DNA"/>
</dbReference>
<proteinExistence type="predicted"/>
<protein>
    <recommendedName>
        <fullName evidence="2">CFA20 domain-containing protein</fullName>
    </recommendedName>
</protein>
<evidence type="ECO:0000313" key="3">
    <source>
        <dbReference type="EMBL" id="KAK2956667.1"/>
    </source>
</evidence>
<feature type="region of interest" description="Disordered" evidence="1">
    <location>
        <begin position="748"/>
        <end position="771"/>
    </location>
</feature>
<dbReference type="PANTHER" id="PTHR12458">
    <property type="entry name" value="ORF PROTEIN"/>
    <property type="match status" value="1"/>
</dbReference>
<evidence type="ECO:0000256" key="1">
    <source>
        <dbReference type="SAM" id="MobiDB-lite"/>
    </source>
</evidence>
<feature type="compositionally biased region" description="Polar residues" evidence="1">
    <location>
        <begin position="622"/>
        <end position="637"/>
    </location>
</feature>
<dbReference type="Pfam" id="PF05018">
    <property type="entry name" value="CFA20_dom"/>
    <property type="match status" value="1"/>
</dbReference>
<gene>
    <name evidence="3" type="ORF">BLNAU_8301</name>
</gene>
<reference evidence="3 4" key="1">
    <citation type="journal article" date="2022" name="bioRxiv">
        <title>Genomics of Preaxostyla Flagellates Illuminates Evolutionary Transitions and the Path Towards Mitochondrial Loss.</title>
        <authorList>
            <person name="Novak L.V.F."/>
            <person name="Treitli S.C."/>
            <person name="Pyrih J."/>
            <person name="Halakuc P."/>
            <person name="Pipaliya S.V."/>
            <person name="Vacek V."/>
            <person name="Brzon O."/>
            <person name="Soukal P."/>
            <person name="Eme L."/>
            <person name="Dacks J.B."/>
            <person name="Karnkowska A."/>
            <person name="Elias M."/>
            <person name="Hampl V."/>
        </authorList>
    </citation>
    <scope>NUCLEOTIDE SEQUENCE [LARGE SCALE GENOMIC DNA]</scope>
    <source>
        <strain evidence="3">NAU3</strain>
        <tissue evidence="3">Gut</tissue>
    </source>
</reference>
<organism evidence="3 4">
    <name type="scientific">Blattamonas nauphoetae</name>
    <dbReference type="NCBI Taxonomy" id="2049346"/>
    <lineage>
        <taxon>Eukaryota</taxon>
        <taxon>Metamonada</taxon>
        <taxon>Preaxostyla</taxon>
        <taxon>Oxymonadida</taxon>
        <taxon>Blattamonas</taxon>
    </lineage>
</organism>
<name>A0ABQ9XYU7_9EUKA</name>
<feature type="compositionally biased region" description="Polar residues" evidence="1">
    <location>
        <begin position="500"/>
        <end position="512"/>
    </location>
</feature>
<accession>A0ABQ9XYU7</accession>
<feature type="compositionally biased region" description="Basic residues" evidence="1">
    <location>
        <begin position="794"/>
        <end position="805"/>
    </location>
</feature>
<dbReference type="Proteomes" id="UP001281761">
    <property type="component" value="Unassembled WGS sequence"/>
</dbReference>
<feature type="compositionally biased region" description="Basic and acidic residues" evidence="1">
    <location>
        <begin position="572"/>
        <end position="593"/>
    </location>
</feature>
<feature type="compositionally biased region" description="Basic and acidic residues" evidence="1">
    <location>
        <begin position="472"/>
        <end position="490"/>
    </location>
</feature>
<dbReference type="InterPro" id="IPR007714">
    <property type="entry name" value="CFA20_dom"/>
</dbReference>
<dbReference type="InterPro" id="IPR040441">
    <property type="entry name" value="CFA20/CFAP20DC"/>
</dbReference>
<feature type="compositionally biased region" description="Polar residues" evidence="1">
    <location>
        <begin position="560"/>
        <end position="571"/>
    </location>
</feature>